<dbReference type="Proteomes" id="UP000191933">
    <property type="component" value="Unassembled WGS sequence"/>
</dbReference>
<organism evidence="1 2">
    <name type="scientific">Agrobacterium genomosp. 2 str. CFBP 5494</name>
    <dbReference type="NCBI Taxonomy" id="1183436"/>
    <lineage>
        <taxon>Bacteria</taxon>
        <taxon>Pseudomonadati</taxon>
        <taxon>Pseudomonadota</taxon>
        <taxon>Alphaproteobacteria</taxon>
        <taxon>Hyphomicrobiales</taxon>
        <taxon>Rhizobiaceae</taxon>
        <taxon>Rhizobium/Agrobacterium group</taxon>
        <taxon>Agrobacterium</taxon>
        <taxon>Agrobacterium tumefaciens complex</taxon>
    </lineage>
</organism>
<comment type="caution">
    <text evidence="1">The sequence shown here is derived from an EMBL/GenBank/DDBJ whole genome shotgun (WGS) entry which is preliminary data.</text>
</comment>
<accession>A0A9W5AZJ4</accession>
<reference evidence="1 2" key="1">
    <citation type="submission" date="2016-01" db="EMBL/GenBank/DDBJ databases">
        <authorList>
            <person name="Regsiter A."/>
            <person name="william w."/>
        </authorList>
    </citation>
    <scope>NUCLEOTIDE SEQUENCE [LARGE SCALE GENOMIC DNA]</scope>
    <source>
        <strain evidence="1 2">CFBP 5494</strain>
    </source>
</reference>
<evidence type="ECO:0000313" key="2">
    <source>
        <dbReference type="Proteomes" id="UP000191933"/>
    </source>
</evidence>
<name>A0A9W5AZJ4_9HYPH</name>
<dbReference type="RefSeq" id="WP_080822927.1">
    <property type="nucleotide sequence ID" value="NZ_LT009718.1"/>
</dbReference>
<proteinExistence type="predicted"/>
<dbReference type="EMBL" id="FBVY01000006">
    <property type="protein sequence ID" value="CUW88569.1"/>
    <property type="molecule type" value="Genomic_DNA"/>
</dbReference>
<gene>
    <name evidence="1" type="ORF">AGR2A_Cc140102</name>
</gene>
<keyword evidence="2" id="KW-1185">Reference proteome</keyword>
<protein>
    <submittedName>
        <fullName evidence="1">Uncharacterized protein</fullName>
    </submittedName>
</protein>
<evidence type="ECO:0000313" key="1">
    <source>
        <dbReference type="EMBL" id="CUW88569.1"/>
    </source>
</evidence>
<sequence>MSDITESEWRLIRQVFGDLAYEEPHNHVDMLAAARLAALRENKEAKIAAAMVVLDRVPDVPSDAGDELK</sequence>
<dbReference type="AlphaFoldDB" id="A0A9W5AZJ4"/>